<organism evidence="2 3">
    <name type="scientific">Diversispora epigaea</name>
    <dbReference type="NCBI Taxonomy" id="1348612"/>
    <lineage>
        <taxon>Eukaryota</taxon>
        <taxon>Fungi</taxon>
        <taxon>Fungi incertae sedis</taxon>
        <taxon>Mucoromycota</taxon>
        <taxon>Glomeromycotina</taxon>
        <taxon>Glomeromycetes</taxon>
        <taxon>Diversisporales</taxon>
        <taxon>Diversisporaceae</taxon>
        <taxon>Diversispora</taxon>
    </lineage>
</organism>
<feature type="region of interest" description="Disordered" evidence="1">
    <location>
        <begin position="1"/>
        <end position="41"/>
    </location>
</feature>
<keyword evidence="3" id="KW-1185">Reference proteome</keyword>
<feature type="compositionally biased region" description="Basic and acidic residues" evidence="1">
    <location>
        <begin position="1"/>
        <end position="34"/>
    </location>
</feature>
<proteinExistence type="predicted"/>
<evidence type="ECO:0000313" key="2">
    <source>
        <dbReference type="EMBL" id="RHZ85266.1"/>
    </source>
</evidence>
<comment type="caution">
    <text evidence="2">The sequence shown here is derived from an EMBL/GenBank/DDBJ whole genome shotgun (WGS) entry which is preliminary data.</text>
</comment>
<evidence type="ECO:0000256" key="1">
    <source>
        <dbReference type="SAM" id="MobiDB-lite"/>
    </source>
</evidence>
<gene>
    <name evidence="2" type="ORF">Glove_67g75</name>
</gene>
<dbReference type="EMBL" id="PQFF01000064">
    <property type="protein sequence ID" value="RHZ85266.1"/>
    <property type="molecule type" value="Genomic_DNA"/>
</dbReference>
<protein>
    <submittedName>
        <fullName evidence="2">Uncharacterized protein</fullName>
    </submittedName>
</protein>
<accession>A0A397JH39</accession>
<sequence>MKGTVHKEQKGSKETITERDLFSRDGRQQGDAKKRNGSNYGMSYRIKVYDRDRSAIFSNNGLAKGSISSLIPSEEVMHHIQHRNSRKTKYLSFSGVEEIR</sequence>
<dbReference type="AlphaFoldDB" id="A0A397JH39"/>
<dbReference type="Proteomes" id="UP000266861">
    <property type="component" value="Unassembled WGS sequence"/>
</dbReference>
<name>A0A397JH39_9GLOM</name>
<reference evidence="2 3" key="1">
    <citation type="submission" date="2018-08" db="EMBL/GenBank/DDBJ databases">
        <title>Genome and evolution of the arbuscular mycorrhizal fungus Diversispora epigaea (formerly Glomus versiforme) and its bacterial endosymbionts.</title>
        <authorList>
            <person name="Sun X."/>
            <person name="Fei Z."/>
            <person name="Harrison M."/>
        </authorList>
    </citation>
    <scope>NUCLEOTIDE SEQUENCE [LARGE SCALE GENOMIC DNA]</scope>
    <source>
        <strain evidence="2 3">IT104</strain>
    </source>
</reference>
<evidence type="ECO:0000313" key="3">
    <source>
        <dbReference type="Proteomes" id="UP000266861"/>
    </source>
</evidence>